<dbReference type="EMBL" id="SSNT01000003">
    <property type="protein sequence ID" value="THF81942.1"/>
    <property type="molecule type" value="Genomic_DNA"/>
</dbReference>
<sequence>MRVPQHYKQPTWQRFFAGAAIGAVISWCVFLFIFGVIQEEQSTIIDEQKRDIEELKNSIKIYQEEYSKLNKEAQQKVTVQNIEVHIVNGKKYLPKQFMITNIEDDVKKNLSDLIAKDMESVYDNHFLIERIIENKIYKNDGKEYKLEMIKFMLYTTIYIEVEISFSK</sequence>
<evidence type="ECO:0000313" key="2">
    <source>
        <dbReference type="EMBL" id="THF81942.1"/>
    </source>
</evidence>
<comment type="caution">
    <text evidence="2">The sequence shown here is derived from an EMBL/GenBank/DDBJ whole genome shotgun (WGS) entry which is preliminary data.</text>
</comment>
<dbReference type="InterPro" id="IPR048198">
    <property type="entry name" value="YtrI"/>
</dbReference>
<name>A0A4S4C4A2_9BACI</name>
<accession>A0A4S4C4A2</accession>
<dbReference type="AlphaFoldDB" id="A0A4S4C4A2"/>
<dbReference type="NCBIfam" id="NF041479">
    <property type="entry name" value="spor_membprot_YtrI"/>
    <property type="match status" value="1"/>
</dbReference>
<dbReference type="Pfam" id="PF26347">
    <property type="entry name" value="YtrI_sporulation"/>
    <property type="match status" value="1"/>
</dbReference>
<organism evidence="2 3">
    <name type="scientific">Metabacillus sediminilitoris</name>
    <dbReference type="NCBI Taxonomy" id="2567941"/>
    <lineage>
        <taxon>Bacteria</taxon>
        <taxon>Bacillati</taxon>
        <taxon>Bacillota</taxon>
        <taxon>Bacilli</taxon>
        <taxon>Bacillales</taxon>
        <taxon>Bacillaceae</taxon>
        <taxon>Metabacillus</taxon>
    </lineage>
</organism>
<keyword evidence="3" id="KW-1185">Reference proteome</keyword>
<dbReference type="OrthoDB" id="2691164at2"/>
<protein>
    <submittedName>
        <fullName evidence="2">Nucleotide exchange factor GrpE</fullName>
    </submittedName>
</protein>
<dbReference type="Proteomes" id="UP000310334">
    <property type="component" value="Unassembled WGS sequence"/>
</dbReference>
<gene>
    <name evidence="2" type="ORF">E6W99_04655</name>
</gene>
<dbReference type="InterPro" id="IPR058620">
    <property type="entry name" value="YtrI_C"/>
</dbReference>
<reference evidence="2 3" key="1">
    <citation type="submission" date="2019-04" db="EMBL/GenBank/DDBJ databases">
        <title>Bacillus sediminilitoris sp. nov., isolated from a tidal flat sediment on the East China Sea.</title>
        <authorList>
            <person name="Wei Y."/>
            <person name="Mao H."/>
            <person name="Fang J."/>
        </authorList>
    </citation>
    <scope>NUCLEOTIDE SEQUENCE [LARGE SCALE GENOMIC DNA]</scope>
    <source>
        <strain evidence="2 3">DSL-17</strain>
    </source>
</reference>
<evidence type="ECO:0000313" key="3">
    <source>
        <dbReference type="Proteomes" id="UP000310334"/>
    </source>
</evidence>
<proteinExistence type="predicted"/>
<evidence type="ECO:0000259" key="1">
    <source>
        <dbReference type="Pfam" id="PF26347"/>
    </source>
</evidence>
<dbReference type="RefSeq" id="WP_136352026.1">
    <property type="nucleotide sequence ID" value="NZ_CP046266.1"/>
</dbReference>
<feature type="domain" description="Sporulation membrane protein YtrI C-terminal" evidence="1">
    <location>
        <begin position="80"/>
        <end position="163"/>
    </location>
</feature>